<keyword evidence="1" id="KW-0472">Membrane</keyword>
<dbReference type="AlphaFoldDB" id="A0A1C2UC63"/>
<protein>
    <submittedName>
        <fullName evidence="2">Uncharacterized protein</fullName>
    </submittedName>
</protein>
<evidence type="ECO:0000313" key="3">
    <source>
        <dbReference type="Proteomes" id="UP000271320"/>
    </source>
</evidence>
<name>A0A1C2UC63_ACIPI</name>
<organism evidence="2 3">
    <name type="scientific">Acinetobacter pittii</name>
    <name type="common">Acinetobacter genomosp. 3</name>
    <dbReference type="NCBI Taxonomy" id="48296"/>
    <lineage>
        <taxon>Bacteria</taxon>
        <taxon>Pseudomonadati</taxon>
        <taxon>Pseudomonadota</taxon>
        <taxon>Gammaproteobacteria</taxon>
        <taxon>Moraxellales</taxon>
        <taxon>Moraxellaceae</taxon>
        <taxon>Acinetobacter</taxon>
        <taxon>Acinetobacter calcoaceticus/baumannii complex</taxon>
    </lineage>
</organism>
<comment type="caution">
    <text evidence="2">The sequence shown here is derived from an EMBL/GenBank/DDBJ whole genome shotgun (WGS) entry which is preliminary data.</text>
</comment>
<evidence type="ECO:0000313" key="2">
    <source>
        <dbReference type="EMBL" id="RSO57033.1"/>
    </source>
</evidence>
<reference evidence="2 3" key="1">
    <citation type="submission" date="2018-10" db="EMBL/GenBank/DDBJ databases">
        <title>GWAS and RNA-Seq identify cryptic mechanisms of antimicrobial resistance in Acinetobacter baumannii.</title>
        <authorList>
            <person name="Sahl J.W."/>
        </authorList>
    </citation>
    <scope>NUCLEOTIDE SEQUENCE [LARGE SCALE GENOMIC DNA]</scope>
    <source>
        <strain evidence="2 3">TG41884</strain>
    </source>
</reference>
<dbReference type="Proteomes" id="UP000271320">
    <property type="component" value="Unassembled WGS sequence"/>
</dbReference>
<sequence length="70" mass="8222">MADLRIRGGIILFNFFLFGLSAFDKYLTKHYQREPKSTTFAFKFCDAEQKNKSIIDHFISFFTKGNCRLS</sequence>
<gene>
    <name evidence="2" type="ORF">EA752_15875</name>
</gene>
<feature type="transmembrane region" description="Helical" evidence="1">
    <location>
        <begin position="6"/>
        <end position="23"/>
    </location>
</feature>
<accession>A0A1C2UC63</accession>
<dbReference type="EMBL" id="RFEW01000015">
    <property type="protein sequence ID" value="RSO57033.1"/>
    <property type="molecule type" value="Genomic_DNA"/>
</dbReference>
<evidence type="ECO:0000256" key="1">
    <source>
        <dbReference type="SAM" id="Phobius"/>
    </source>
</evidence>
<keyword evidence="1" id="KW-0812">Transmembrane</keyword>
<keyword evidence="1" id="KW-1133">Transmembrane helix</keyword>
<proteinExistence type="predicted"/>